<keyword evidence="4" id="KW-1185">Reference proteome</keyword>
<accession>A0A920CV94</accession>
<feature type="transmembrane region" description="Helical" evidence="1">
    <location>
        <begin position="12"/>
        <end position="30"/>
    </location>
</feature>
<feature type="transmembrane region" description="Helical" evidence="1">
    <location>
        <begin position="211"/>
        <end position="234"/>
    </location>
</feature>
<dbReference type="Pfam" id="PF04235">
    <property type="entry name" value="DUF418"/>
    <property type="match status" value="1"/>
</dbReference>
<dbReference type="PANTHER" id="PTHR30590:SF3">
    <property type="entry name" value="HYPOTHETICAL MEMBRANE SPANNING PROTEIN"/>
    <property type="match status" value="1"/>
</dbReference>
<feature type="transmembrane region" description="Helical" evidence="1">
    <location>
        <begin position="132"/>
        <end position="150"/>
    </location>
</feature>
<reference evidence="3 4" key="1">
    <citation type="submission" date="2021-03" db="EMBL/GenBank/DDBJ databases">
        <title>Antimicrobial resistance genes in bacteria isolated from Japanese honey, and their potential for conferring macrolide and lincosamide resistance in the American foulbrood pathogen Paenibacillus larvae.</title>
        <authorList>
            <person name="Okamoto M."/>
            <person name="Kumagai M."/>
            <person name="Kanamori H."/>
            <person name="Takamatsu D."/>
        </authorList>
    </citation>
    <scope>NUCLEOTIDE SEQUENCE [LARGE SCALE GENOMIC DNA]</scope>
    <source>
        <strain evidence="3 4">J34TS1</strain>
    </source>
</reference>
<feature type="transmembrane region" description="Helical" evidence="1">
    <location>
        <begin position="110"/>
        <end position="127"/>
    </location>
</feature>
<keyword evidence="1" id="KW-1133">Transmembrane helix</keyword>
<organism evidence="3 4">
    <name type="scientific">Paenibacillus azoreducens</name>
    <dbReference type="NCBI Taxonomy" id="116718"/>
    <lineage>
        <taxon>Bacteria</taxon>
        <taxon>Bacillati</taxon>
        <taxon>Bacillota</taxon>
        <taxon>Bacilli</taxon>
        <taxon>Bacillales</taxon>
        <taxon>Paenibacillaceae</taxon>
        <taxon>Paenibacillus</taxon>
    </lineage>
</organism>
<name>A0A920CV94_9BACL</name>
<gene>
    <name evidence="3" type="ORF">J34TS1_50420</name>
</gene>
<evidence type="ECO:0000259" key="2">
    <source>
        <dbReference type="Pfam" id="PF04235"/>
    </source>
</evidence>
<evidence type="ECO:0000256" key="1">
    <source>
        <dbReference type="SAM" id="Phobius"/>
    </source>
</evidence>
<dbReference type="PANTHER" id="PTHR30590">
    <property type="entry name" value="INNER MEMBRANE PROTEIN"/>
    <property type="match status" value="1"/>
</dbReference>
<dbReference type="InterPro" id="IPR052529">
    <property type="entry name" value="Bact_Transport_Assoc"/>
</dbReference>
<feature type="transmembrane region" description="Helical" evidence="1">
    <location>
        <begin position="254"/>
        <end position="276"/>
    </location>
</feature>
<feature type="transmembrane region" description="Helical" evidence="1">
    <location>
        <begin position="50"/>
        <end position="67"/>
    </location>
</feature>
<feature type="domain" description="DUF418" evidence="2">
    <location>
        <begin position="198"/>
        <end position="359"/>
    </location>
</feature>
<dbReference type="AlphaFoldDB" id="A0A920CV94"/>
<dbReference type="Proteomes" id="UP000682811">
    <property type="component" value="Unassembled WGS sequence"/>
</dbReference>
<keyword evidence="1" id="KW-0812">Transmembrane</keyword>
<proteinExistence type="predicted"/>
<evidence type="ECO:0000313" key="3">
    <source>
        <dbReference type="EMBL" id="GIO50277.1"/>
    </source>
</evidence>
<protein>
    <submittedName>
        <fullName evidence="3">Membrane protein</fullName>
    </submittedName>
</protein>
<feature type="transmembrane region" description="Helical" evidence="1">
    <location>
        <begin position="321"/>
        <end position="342"/>
    </location>
</feature>
<keyword evidence="1" id="KW-0472">Membrane</keyword>
<feature type="transmembrane region" description="Helical" evidence="1">
    <location>
        <begin position="288"/>
        <end position="309"/>
    </location>
</feature>
<dbReference type="InterPro" id="IPR007349">
    <property type="entry name" value="DUF418"/>
</dbReference>
<evidence type="ECO:0000313" key="4">
    <source>
        <dbReference type="Proteomes" id="UP000682811"/>
    </source>
</evidence>
<sequence>MNMSKQRITALDYARAWAIFGMIMVNYKLAMGADGSGSYLLRMFSGIFEGRASALFVVLAGIGVSLMTAKARNSMDREVICLQRKTLYKRAAFLFVAGVLLLLTGWSADILHYYAFFMLVASVLIVAPDRVFLVMSVITLLAAQVMQISFNYGQGWNPTFHEYTGFWTVSGFIRNLLFNGFHPVFPWACFFLIGMWMGRQKWLYSGNHKKILLFAVLGTIVFELLSWGLIQWSFPVLDANSAHYLFSTKPMPPTMLYVLSSTCSAVAVIMLSFMIVERSGESRITRGFIHTGQLSLSHYLGHVLIGLGLLETVKVLDNGSLAFAIAYGCGYFLLAVIFSYWWRKKWTRGPVEWIMRKLT</sequence>
<feature type="transmembrane region" description="Helical" evidence="1">
    <location>
        <begin position="87"/>
        <end position="104"/>
    </location>
</feature>
<dbReference type="EMBL" id="BORT01000030">
    <property type="protein sequence ID" value="GIO50277.1"/>
    <property type="molecule type" value="Genomic_DNA"/>
</dbReference>
<dbReference type="RefSeq" id="WP_212980534.1">
    <property type="nucleotide sequence ID" value="NZ_AP025343.1"/>
</dbReference>
<feature type="transmembrane region" description="Helical" evidence="1">
    <location>
        <begin position="180"/>
        <end position="199"/>
    </location>
</feature>
<comment type="caution">
    <text evidence="3">The sequence shown here is derived from an EMBL/GenBank/DDBJ whole genome shotgun (WGS) entry which is preliminary data.</text>
</comment>